<feature type="compositionally biased region" description="Basic and acidic residues" evidence="1">
    <location>
        <begin position="121"/>
        <end position="141"/>
    </location>
</feature>
<evidence type="ECO:0000256" key="1">
    <source>
        <dbReference type="SAM" id="MobiDB-lite"/>
    </source>
</evidence>
<dbReference type="EMBL" id="SRLO01000258">
    <property type="protein sequence ID" value="TNN64144.1"/>
    <property type="molecule type" value="Genomic_DNA"/>
</dbReference>
<comment type="caution">
    <text evidence="2">The sequence shown here is derived from an EMBL/GenBank/DDBJ whole genome shotgun (WGS) entry which is preliminary data.</text>
</comment>
<evidence type="ECO:0000313" key="3">
    <source>
        <dbReference type="Proteomes" id="UP000314294"/>
    </source>
</evidence>
<name>A0A4Z2HGW0_9TELE</name>
<sequence length="175" mass="19393">MAKGMPMSSLVDTTQPPRGMTPCGRNTLQAEILRLGLSDQRAAGDSHPSPHLRAHLVEGRPKGLFHRTPCSCTLVLKSSASQSDCSMDIQGENREFLDEDENMLSAELSTPRRQKNYLTEQKIKKQQDHQVDDNQPDEARGLRAQLQDEQPEKYQTDADNSAGWNDAAVHTPGAD</sequence>
<proteinExistence type="predicted"/>
<evidence type="ECO:0000313" key="2">
    <source>
        <dbReference type="EMBL" id="TNN64144.1"/>
    </source>
</evidence>
<feature type="region of interest" description="Disordered" evidence="1">
    <location>
        <begin position="1"/>
        <end position="22"/>
    </location>
</feature>
<dbReference type="Proteomes" id="UP000314294">
    <property type="component" value="Unassembled WGS sequence"/>
</dbReference>
<reference evidence="2 3" key="1">
    <citation type="submission" date="2019-03" db="EMBL/GenBank/DDBJ databases">
        <title>First draft genome of Liparis tanakae, snailfish: a comprehensive survey of snailfish specific genes.</title>
        <authorList>
            <person name="Kim W."/>
            <person name="Song I."/>
            <person name="Jeong J.-H."/>
            <person name="Kim D."/>
            <person name="Kim S."/>
            <person name="Ryu S."/>
            <person name="Song J.Y."/>
            <person name="Lee S.K."/>
        </authorList>
    </citation>
    <scope>NUCLEOTIDE SEQUENCE [LARGE SCALE GENOMIC DNA]</scope>
    <source>
        <tissue evidence="2">Muscle</tissue>
    </source>
</reference>
<keyword evidence="3" id="KW-1185">Reference proteome</keyword>
<dbReference type="OrthoDB" id="10648643at2759"/>
<gene>
    <name evidence="2" type="ORF">EYF80_025642</name>
</gene>
<feature type="region of interest" description="Disordered" evidence="1">
    <location>
        <begin position="121"/>
        <end position="175"/>
    </location>
</feature>
<protein>
    <submittedName>
        <fullName evidence="2">Uncharacterized protein</fullName>
    </submittedName>
</protein>
<organism evidence="2 3">
    <name type="scientific">Liparis tanakae</name>
    <name type="common">Tanaka's snailfish</name>
    <dbReference type="NCBI Taxonomy" id="230148"/>
    <lineage>
        <taxon>Eukaryota</taxon>
        <taxon>Metazoa</taxon>
        <taxon>Chordata</taxon>
        <taxon>Craniata</taxon>
        <taxon>Vertebrata</taxon>
        <taxon>Euteleostomi</taxon>
        <taxon>Actinopterygii</taxon>
        <taxon>Neopterygii</taxon>
        <taxon>Teleostei</taxon>
        <taxon>Neoteleostei</taxon>
        <taxon>Acanthomorphata</taxon>
        <taxon>Eupercaria</taxon>
        <taxon>Perciformes</taxon>
        <taxon>Cottioidei</taxon>
        <taxon>Cottales</taxon>
        <taxon>Liparidae</taxon>
        <taxon>Liparis</taxon>
    </lineage>
</organism>
<dbReference type="AlphaFoldDB" id="A0A4Z2HGW0"/>
<accession>A0A4Z2HGW0</accession>